<reference evidence="2 3" key="1">
    <citation type="submission" date="2018-08" db="EMBL/GenBank/DDBJ databases">
        <title>A genome reference for cultivated species of the human gut microbiota.</title>
        <authorList>
            <person name="Zou Y."/>
            <person name="Xue W."/>
            <person name="Luo G."/>
        </authorList>
    </citation>
    <scope>NUCLEOTIDE SEQUENCE [LARGE SCALE GENOMIC DNA]</scope>
    <source>
        <strain evidence="2 3">OF01-2LB</strain>
    </source>
</reference>
<proteinExistence type="predicted"/>
<organism evidence="2 3">
    <name type="scientific">Clostridium innocuum</name>
    <dbReference type="NCBI Taxonomy" id="1522"/>
    <lineage>
        <taxon>Bacteria</taxon>
        <taxon>Bacillati</taxon>
        <taxon>Bacillota</taxon>
        <taxon>Clostridia</taxon>
        <taxon>Eubacteriales</taxon>
        <taxon>Clostridiaceae</taxon>
        <taxon>Clostridium</taxon>
    </lineage>
</organism>
<comment type="caution">
    <text evidence="2">The sequence shown here is derived from an EMBL/GenBank/DDBJ whole genome shotgun (WGS) entry which is preliminary data.</text>
</comment>
<sequence length="238" mass="28046">MKQKHIQVDEAALEQTVLLCQKEQERYIQKNCTSILQLILRYMWLDFRFYMILSILGLFTSILLILLDTVNAQIYTAIYFFTLGITALYEYYKSRHYQMLDIVSPVYLNPCRAFLIRTAGIALNGLVMSCILLVIFIFRESWIPADFIMTGIVPLYIMQIIFTHLIHKIKGYISALAAYCLFYCIYLFIYTQYIRYMISNPLVMLIIFIVSGLTLFNMQQINKGMSDTERRQQKWSCL</sequence>
<protein>
    <submittedName>
        <fullName evidence="2">Uncharacterized protein</fullName>
    </submittedName>
</protein>
<dbReference type="AlphaFoldDB" id="A0A3E2VSY5"/>
<feature type="transmembrane region" description="Helical" evidence="1">
    <location>
        <begin position="47"/>
        <end position="67"/>
    </location>
</feature>
<feature type="transmembrane region" description="Helical" evidence="1">
    <location>
        <begin position="143"/>
        <end position="165"/>
    </location>
</feature>
<name>A0A3E2VSY5_CLOIN</name>
<feature type="transmembrane region" description="Helical" evidence="1">
    <location>
        <begin position="73"/>
        <end position="92"/>
    </location>
</feature>
<dbReference type="OrthoDB" id="1652657at2"/>
<keyword evidence="1" id="KW-0472">Membrane</keyword>
<evidence type="ECO:0000313" key="2">
    <source>
        <dbReference type="EMBL" id="RGC13964.1"/>
    </source>
</evidence>
<dbReference type="RefSeq" id="WP_117443875.1">
    <property type="nucleotide sequence ID" value="NZ_JAJFEN010000086.1"/>
</dbReference>
<keyword evidence="1" id="KW-1133">Transmembrane helix</keyword>
<keyword evidence="1" id="KW-0812">Transmembrane</keyword>
<accession>A0A3E2VSY5</accession>
<gene>
    <name evidence="2" type="ORF">DXA38_15045</name>
</gene>
<dbReference type="Proteomes" id="UP000260025">
    <property type="component" value="Unassembled WGS sequence"/>
</dbReference>
<evidence type="ECO:0000313" key="3">
    <source>
        <dbReference type="Proteomes" id="UP000260025"/>
    </source>
</evidence>
<evidence type="ECO:0000256" key="1">
    <source>
        <dbReference type="SAM" id="Phobius"/>
    </source>
</evidence>
<dbReference type="EMBL" id="QVEV01000025">
    <property type="protein sequence ID" value="RGC13964.1"/>
    <property type="molecule type" value="Genomic_DNA"/>
</dbReference>
<feature type="transmembrane region" description="Helical" evidence="1">
    <location>
        <begin position="113"/>
        <end position="137"/>
    </location>
</feature>
<feature type="transmembrane region" description="Helical" evidence="1">
    <location>
        <begin position="172"/>
        <end position="190"/>
    </location>
</feature>
<feature type="transmembrane region" description="Helical" evidence="1">
    <location>
        <begin position="196"/>
        <end position="216"/>
    </location>
</feature>